<evidence type="ECO:0000259" key="2">
    <source>
        <dbReference type="Pfam" id="PF18962"/>
    </source>
</evidence>
<sequence length="116" mass="12881">MLNKLDFLGAIASGEMANTTVLKEPLVFNNKLYYTISVGVNSTYSETNRGLNISSLVPNLVTELKLYDILGKIAMEKEVVNKTNTNFTISNSLKSGIYVVRLKSNNSVYTKKILIK</sequence>
<protein>
    <submittedName>
        <fullName evidence="3">T9SS type A sorting domain-containing protein</fullName>
    </submittedName>
</protein>
<dbReference type="Proteomes" id="UP000515808">
    <property type="component" value="Chromosome"/>
</dbReference>
<dbReference type="NCBIfam" id="TIGR04183">
    <property type="entry name" value="Por_Secre_tail"/>
    <property type="match status" value="1"/>
</dbReference>
<dbReference type="AlphaFoldDB" id="A0A7G9L7F4"/>
<keyword evidence="4" id="KW-1185">Reference proteome</keyword>
<evidence type="ECO:0000313" key="4">
    <source>
        <dbReference type="Proteomes" id="UP000515808"/>
    </source>
</evidence>
<evidence type="ECO:0000256" key="1">
    <source>
        <dbReference type="ARBA" id="ARBA00022729"/>
    </source>
</evidence>
<gene>
    <name evidence="3" type="ORF">H9W90_10125</name>
</gene>
<feature type="domain" description="Secretion system C-terminal sorting" evidence="2">
    <location>
        <begin position="51"/>
        <end position="115"/>
    </location>
</feature>
<name>A0A7G9L7F4_9FLAO</name>
<dbReference type="KEGG" id="ppec:H9W90_10125"/>
<organism evidence="3 4">
    <name type="scientific">Polaribacter pectinis</name>
    <dbReference type="NCBI Taxonomy" id="2738844"/>
    <lineage>
        <taxon>Bacteria</taxon>
        <taxon>Pseudomonadati</taxon>
        <taxon>Bacteroidota</taxon>
        <taxon>Flavobacteriia</taxon>
        <taxon>Flavobacteriales</taxon>
        <taxon>Flavobacteriaceae</taxon>
    </lineage>
</organism>
<dbReference type="Pfam" id="PF18962">
    <property type="entry name" value="Por_Secre_tail"/>
    <property type="match status" value="1"/>
</dbReference>
<reference evidence="3 4" key="1">
    <citation type="submission" date="2020-08" db="EMBL/GenBank/DDBJ databases">
        <title>Polaribacter sp. L12M9 isolated from gut of the Korean scallop.</title>
        <authorList>
            <person name="Jeong Y.S."/>
        </authorList>
    </citation>
    <scope>NUCLEOTIDE SEQUENCE [LARGE SCALE GENOMIC DNA]</scope>
    <source>
        <strain evidence="3 4">L12M9</strain>
    </source>
</reference>
<evidence type="ECO:0000313" key="3">
    <source>
        <dbReference type="EMBL" id="QNM84553.1"/>
    </source>
</evidence>
<dbReference type="RefSeq" id="WP_187481483.1">
    <property type="nucleotide sequence ID" value="NZ_CP060695.1"/>
</dbReference>
<accession>A0A7G9L7F4</accession>
<proteinExistence type="predicted"/>
<dbReference type="InterPro" id="IPR026444">
    <property type="entry name" value="Secre_tail"/>
</dbReference>
<keyword evidence="1" id="KW-0732">Signal</keyword>
<dbReference type="EMBL" id="CP060695">
    <property type="protein sequence ID" value="QNM84553.1"/>
    <property type="molecule type" value="Genomic_DNA"/>
</dbReference>